<keyword evidence="4" id="KW-1185">Reference proteome</keyword>
<dbReference type="AlphaFoldDB" id="A0A0R2D2U1"/>
<proteinExistence type="predicted"/>
<feature type="transmembrane region" description="Helical" evidence="1">
    <location>
        <begin position="57"/>
        <end position="77"/>
    </location>
</feature>
<dbReference type="PATRIC" id="fig|1423802.4.peg.1435"/>
<evidence type="ECO:0000256" key="1">
    <source>
        <dbReference type="SAM" id="Phobius"/>
    </source>
</evidence>
<evidence type="ECO:0000313" key="3">
    <source>
        <dbReference type="EMBL" id="KRM94460.1"/>
    </source>
</evidence>
<dbReference type="PANTHER" id="PTHR36834">
    <property type="entry name" value="MEMBRANE PROTEIN-RELATED"/>
    <property type="match status" value="1"/>
</dbReference>
<evidence type="ECO:0000313" key="4">
    <source>
        <dbReference type="Proteomes" id="UP000051256"/>
    </source>
</evidence>
<dbReference type="Pfam" id="PF04892">
    <property type="entry name" value="VanZ"/>
    <property type="match status" value="1"/>
</dbReference>
<gene>
    <name evidence="3" type="ORF">FC56_GL001416</name>
</gene>
<dbReference type="PANTHER" id="PTHR36834:SF1">
    <property type="entry name" value="INTEGRAL MEMBRANE PROTEIN"/>
    <property type="match status" value="1"/>
</dbReference>
<dbReference type="InterPro" id="IPR006976">
    <property type="entry name" value="VanZ-like"/>
</dbReference>
<keyword evidence="1" id="KW-0472">Membrane</keyword>
<evidence type="ECO:0000259" key="2">
    <source>
        <dbReference type="Pfam" id="PF04892"/>
    </source>
</evidence>
<keyword evidence="1" id="KW-0812">Transmembrane</keyword>
<reference evidence="3 4" key="1">
    <citation type="journal article" date="2015" name="Genome Announc.">
        <title>Expanding the biotechnology potential of lactobacilli through comparative genomics of 213 strains and associated genera.</title>
        <authorList>
            <person name="Sun Z."/>
            <person name="Harris H.M."/>
            <person name="McCann A."/>
            <person name="Guo C."/>
            <person name="Argimon S."/>
            <person name="Zhang W."/>
            <person name="Yang X."/>
            <person name="Jeffery I.B."/>
            <person name="Cooney J.C."/>
            <person name="Kagawa T.F."/>
            <person name="Liu W."/>
            <person name="Song Y."/>
            <person name="Salvetti E."/>
            <person name="Wrobel A."/>
            <person name="Rasinkangas P."/>
            <person name="Parkhill J."/>
            <person name="Rea M.C."/>
            <person name="O'Sullivan O."/>
            <person name="Ritari J."/>
            <person name="Douillard F.P."/>
            <person name="Paul Ross R."/>
            <person name="Yang R."/>
            <person name="Briner A.E."/>
            <person name="Felis G.E."/>
            <person name="de Vos W.M."/>
            <person name="Barrangou R."/>
            <person name="Klaenhammer T.R."/>
            <person name="Caufield P.W."/>
            <person name="Cui Y."/>
            <person name="Zhang H."/>
            <person name="O'Toole P.W."/>
        </authorList>
    </citation>
    <scope>NUCLEOTIDE SEQUENCE [LARGE SCALE GENOMIC DNA]</scope>
    <source>
        <strain evidence="3 4">DSM 24302</strain>
    </source>
</reference>
<feature type="transmembrane region" description="Helical" evidence="1">
    <location>
        <begin position="92"/>
        <end position="110"/>
    </location>
</feature>
<organism evidence="3 4">
    <name type="scientific">Lentilactobacillus senioris DSM 24302 = JCM 17472</name>
    <dbReference type="NCBI Taxonomy" id="1423802"/>
    <lineage>
        <taxon>Bacteria</taxon>
        <taxon>Bacillati</taxon>
        <taxon>Bacillota</taxon>
        <taxon>Bacilli</taxon>
        <taxon>Lactobacillales</taxon>
        <taxon>Lactobacillaceae</taxon>
        <taxon>Lentilactobacillus</taxon>
    </lineage>
</organism>
<feature type="transmembrane region" description="Helical" evidence="1">
    <location>
        <begin position="31"/>
        <end position="50"/>
    </location>
</feature>
<dbReference type="Proteomes" id="UP000051256">
    <property type="component" value="Unassembled WGS sequence"/>
</dbReference>
<sequence>MFIVFAPLSINNFEIAVMPPGTGRVSLIVDLWHFSVLENVALTVPLGMLIKHYHPSWSLLLAGLITGGVIETTQYVISHLWLLNRSSDINDVLANALGVIIGGIIYWGYIKMIKNR</sequence>
<dbReference type="InterPro" id="IPR053150">
    <property type="entry name" value="Teicoplanin_resist-assoc"/>
</dbReference>
<keyword evidence="1" id="KW-1133">Transmembrane helix</keyword>
<accession>A0A0R2D2U1</accession>
<dbReference type="STRING" id="1423802.FC56_GL001416"/>
<protein>
    <recommendedName>
        <fullName evidence="2">VanZ-like domain-containing protein</fullName>
    </recommendedName>
</protein>
<name>A0A0R2D2U1_9LACO</name>
<feature type="domain" description="VanZ-like" evidence="2">
    <location>
        <begin position="34"/>
        <end position="107"/>
    </location>
</feature>
<dbReference type="EMBL" id="AYZR01000004">
    <property type="protein sequence ID" value="KRM94460.1"/>
    <property type="molecule type" value="Genomic_DNA"/>
</dbReference>
<comment type="caution">
    <text evidence="3">The sequence shown here is derived from an EMBL/GenBank/DDBJ whole genome shotgun (WGS) entry which is preliminary data.</text>
</comment>